<organism evidence="1 2">
    <name type="scientific">Legionella bozemanae</name>
    <name type="common">Fluoribacter bozemanae</name>
    <dbReference type="NCBI Taxonomy" id="447"/>
    <lineage>
        <taxon>Bacteria</taxon>
        <taxon>Pseudomonadati</taxon>
        <taxon>Pseudomonadota</taxon>
        <taxon>Gammaproteobacteria</taxon>
        <taxon>Legionellales</taxon>
        <taxon>Legionellaceae</taxon>
        <taxon>Legionella</taxon>
    </lineage>
</organism>
<dbReference type="RefSeq" id="WP_259293188.1">
    <property type="nucleotide sequence ID" value="NZ_UGGY01000001.1"/>
</dbReference>
<name>A0A0W0S273_LEGBO</name>
<dbReference type="PATRIC" id="fig|447.4.peg.186"/>
<reference evidence="1 2" key="1">
    <citation type="submission" date="2015-11" db="EMBL/GenBank/DDBJ databases">
        <title>Genomic analysis of 38 Legionella species identifies large and diverse effector repertoires.</title>
        <authorList>
            <person name="Burstein D."/>
            <person name="Amaro F."/>
            <person name="Zusman T."/>
            <person name="Lifshitz Z."/>
            <person name="Cohen O."/>
            <person name="Gilbert J.A."/>
            <person name="Pupko T."/>
            <person name="Shuman H.A."/>
            <person name="Segal G."/>
        </authorList>
    </citation>
    <scope>NUCLEOTIDE SEQUENCE [LARGE SCALE GENOMIC DNA]</scope>
    <source>
        <strain evidence="1 2">WIGA</strain>
    </source>
</reference>
<evidence type="ECO:0000313" key="1">
    <source>
        <dbReference type="EMBL" id="KTC77220.1"/>
    </source>
</evidence>
<dbReference type="AlphaFoldDB" id="A0A0W0S273"/>
<dbReference type="EMBL" id="LNXU01000002">
    <property type="protein sequence ID" value="KTC77220.1"/>
    <property type="molecule type" value="Genomic_DNA"/>
</dbReference>
<accession>A0A0W0S273</accession>
<gene>
    <name evidence="1" type="ORF">Lboz_0173</name>
</gene>
<comment type="caution">
    <text evidence="1">The sequence shown here is derived from an EMBL/GenBank/DDBJ whole genome shotgun (WGS) entry which is preliminary data.</text>
</comment>
<evidence type="ECO:0000313" key="2">
    <source>
        <dbReference type="Proteomes" id="UP000054695"/>
    </source>
</evidence>
<proteinExistence type="predicted"/>
<protein>
    <submittedName>
        <fullName evidence="1">Uncharacterized protein</fullName>
    </submittedName>
</protein>
<keyword evidence="2" id="KW-1185">Reference proteome</keyword>
<dbReference type="STRING" id="447.Lboz_0173"/>
<sequence>MPLKRKHELNQREQHYYKEVGKKIVPIEDEEEQRKIDEFMKKHHSETPPCTSRESGYSAYMFSGKKVEINTSMVKKRKIDKEHYLISRAAKAPTLPVSCLASTEHVVAMQEDVKDFKSESEPQTKRNVMYLISLSCSTKKINVRQEKSAILKLLHQYDNTLNRNNVSITYSKEKAVFEIKVSTQVADIQVLVQALNSKTKYKIVNCDFEDIGLNQGVCLVKKDASNPIHAMVNIVDSDSEKGFLERDAGTTSGRNTASYQDSNWTCNFFTSMPDMLKKTNYPQSTLAIKIFNARTP</sequence>
<dbReference type="Proteomes" id="UP000054695">
    <property type="component" value="Unassembled WGS sequence"/>
</dbReference>